<sequence>MSRLDYTGGMALDDRTDTFPHVPDEHYCEHPNCNTWGGFGLARSKGEALRWWCWEHYPFKEPGSTRGNGTLPG</sequence>
<comment type="caution">
    <text evidence="1">The sequence shown here is derived from an EMBL/GenBank/DDBJ whole genome shotgun (WGS) entry which is preliminary data.</text>
</comment>
<gene>
    <name evidence="1" type="ORF">EV665_11336</name>
</gene>
<accession>A0A4R2CL05</accession>
<evidence type="ECO:0000313" key="2">
    <source>
        <dbReference type="Proteomes" id="UP000295351"/>
    </source>
</evidence>
<organism evidence="1 2">
    <name type="scientific">Shinella granuli</name>
    <dbReference type="NCBI Taxonomy" id="323621"/>
    <lineage>
        <taxon>Bacteria</taxon>
        <taxon>Pseudomonadati</taxon>
        <taxon>Pseudomonadota</taxon>
        <taxon>Alphaproteobacteria</taxon>
        <taxon>Hyphomicrobiales</taxon>
        <taxon>Rhizobiaceae</taxon>
        <taxon>Shinella</taxon>
    </lineage>
</organism>
<name>A0A4R2CL05_SHIGR</name>
<dbReference type="Proteomes" id="UP000295351">
    <property type="component" value="Unassembled WGS sequence"/>
</dbReference>
<dbReference type="AlphaFoldDB" id="A0A4R2CL05"/>
<evidence type="ECO:0000313" key="1">
    <source>
        <dbReference type="EMBL" id="TCN41451.1"/>
    </source>
</evidence>
<dbReference type="RefSeq" id="WP_245507770.1">
    <property type="nucleotide sequence ID" value="NZ_BAABEI010000012.1"/>
</dbReference>
<protein>
    <submittedName>
        <fullName evidence="1">Uncharacterized protein</fullName>
    </submittedName>
</protein>
<proteinExistence type="predicted"/>
<dbReference type="EMBL" id="SLVX01000013">
    <property type="protein sequence ID" value="TCN41451.1"/>
    <property type="molecule type" value="Genomic_DNA"/>
</dbReference>
<keyword evidence="2" id="KW-1185">Reference proteome</keyword>
<reference evidence="1 2" key="1">
    <citation type="submission" date="2019-03" db="EMBL/GenBank/DDBJ databases">
        <title>Genomic Encyclopedia of Type Strains, Phase IV (KMG-IV): sequencing the most valuable type-strain genomes for metagenomic binning, comparative biology and taxonomic classification.</title>
        <authorList>
            <person name="Goeker M."/>
        </authorList>
    </citation>
    <scope>NUCLEOTIDE SEQUENCE [LARGE SCALE GENOMIC DNA]</scope>
    <source>
        <strain evidence="1 2">DSM 18401</strain>
    </source>
</reference>